<evidence type="ECO:0000313" key="6">
    <source>
        <dbReference type="EMBL" id="SUB77801.1"/>
    </source>
</evidence>
<name>A0A379DHJ6_9PORP</name>
<protein>
    <submittedName>
        <fullName evidence="6">Iron-sulfur cluster repair di-iron protein</fullName>
    </submittedName>
</protein>
<evidence type="ECO:0000313" key="7">
    <source>
        <dbReference type="Proteomes" id="UP000254263"/>
    </source>
</evidence>
<keyword evidence="2" id="KW-0963">Cytoplasm</keyword>
<sequence length="237" mass="27593">MNESTILSKPFTASSKMSDIISANYSLLLVMTRFDIPLGFGEKNVGEICRDHKVDERTLLCIFNVLSKRTETPKGIELDTISLDSLIKYLKNSHTYFLDYKLPSIREQLINAIAGCPQEVTFVIRKFFDEYVEEVNKHMSYEDKNVFPYAWKLKNGIADPHYRISIFKKRHDQIEMKITELKNILIKYYPAPSSYHLTNVLHEIFSSEKDLASHNYVEDNIFIPSIERLEKQLSAKK</sequence>
<evidence type="ECO:0000256" key="3">
    <source>
        <dbReference type="ARBA" id="ARBA00022723"/>
    </source>
</evidence>
<evidence type="ECO:0000259" key="5">
    <source>
        <dbReference type="Pfam" id="PF01814"/>
    </source>
</evidence>
<dbReference type="PANTHER" id="PTHR36438">
    <property type="entry name" value="IRON-SULFUR CLUSTER REPAIR PROTEIN YTFE"/>
    <property type="match status" value="1"/>
</dbReference>
<proteinExistence type="predicted"/>
<dbReference type="GO" id="GO:0005737">
    <property type="term" value="C:cytoplasm"/>
    <property type="evidence" value="ECO:0007669"/>
    <property type="project" value="UniProtKB-SubCell"/>
</dbReference>
<evidence type="ECO:0000256" key="2">
    <source>
        <dbReference type="ARBA" id="ARBA00022490"/>
    </source>
</evidence>
<keyword evidence="3" id="KW-0479">Metal-binding</keyword>
<reference evidence="6 7" key="1">
    <citation type="submission" date="2018-06" db="EMBL/GenBank/DDBJ databases">
        <authorList>
            <consortium name="Pathogen Informatics"/>
            <person name="Doyle S."/>
        </authorList>
    </citation>
    <scope>NUCLEOTIDE SEQUENCE [LARGE SCALE GENOMIC DNA]</scope>
    <source>
        <strain evidence="6 7">NCTC13100</strain>
    </source>
</reference>
<dbReference type="GO" id="GO:0046872">
    <property type="term" value="F:metal ion binding"/>
    <property type="evidence" value="ECO:0007669"/>
    <property type="project" value="UniProtKB-KW"/>
</dbReference>
<dbReference type="InterPro" id="IPR012312">
    <property type="entry name" value="Hemerythrin-like"/>
</dbReference>
<keyword evidence="4" id="KW-0408">Iron</keyword>
<evidence type="ECO:0000256" key="4">
    <source>
        <dbReference type="ARBA" id="ARBA00023004"/>
    </source>
</evidence>
<gene>
    <name evidence="6" type="ORF">NCTC13100_00942</name>
</gene>
<dbReference type="AlphaFoldDB" id="A0A379DHJ6"/>
<dbReference type="RefSeq" id="WP_018360682.1">
    <property type="nucleotide sequence ID" value="NZ_UGTI01000001.1"/>
</dbReference>
<organism evidence="6 7">
    <name type="scientific">Porphyromonas macacae</name>
    <dbReference type="NCBI Taxonomy" id="28115"/>
    <lineage>
        <taxon>Bacteria</taxon>
        <taxon>Pseudomonadati</taxon>
        <taxon>Bacteroidota</taxon>
        <taxon>Bacteroidia</taxon>
        <taxon>Bacteroidales</taxon>
        <taxon>Porphyromonadaceae</taxon>
        <taxon>Porphyromonas</taxon>
    </lineage>
</organism>
<dbReference type="EMBL" id="UGTI01000001">
    <property type="protein sequence ID" value="SUB77801.1"/>
    <property type="molecule type" value="Genomic_DNA"/>
</dbReference>
<dbReference type="PANTHER" id="PTHR36438:SF1">
    <property type="entry name" value="IRON-SULFUR CLUSTER REPAIR PROTEIN YTFE"/>
    <property type="match status" value="1"/>
</dbReference>
<dbReference type="Gene3D" id="1.20.120.520">
    <property type="entry name" value="nmb1532 protein domain like"/>
    <property type="match status" value="1"/>
</dbReference>
<dbReference type="Pfam" id="PF01814">
    <property type="entry name" value="Hemerythrin"/>
    <property type="match status" value="1"/>
</dbReference>
<evidence type="ECO:0000256" key="1">
    <source>
        <dbReference type="ARBA" id="ARBA00004496"/>
    </source>
</evidence>
<dbReference type="InterPro" id="IPR019903">
    <property type="entry name" value="RIC_family"/>
</dbReference>
<comment type="subcellular location">
    <subcellularLocation>
        <location evidence="1">Cytoplasm</location>
    </subcellularLocation>
</comment>
<feature type="domain" description="Hemerythrin-like" evidence="5">
    <location>
        <begin position="88"/>
        <end position="224"/>
    </location>
</feature>
<dbReference type="Proteomes" id="UP000254263">
    <property type="component" value="Unassembled WGS sequence"/>
</dbReference>
<accession>A0A379DHJ6</accession>